<keyword evidence="5 7" id="KW-1133">Transmembrane helix</keyword>
<evidence type="ECO:0000313" key="9">
    <source>
        <dbReference type="EMBL" id="MCU6695512.1"/>
    </source>
</evidence>
<evidence type="ECO:0000256" key="4">
    <source>
        <dbReference type="ARBA" id="ARBA00022692"/>
    </source>
</evidence>
<comment type="caution">
    <text evidence="9">The sequence shown here is derived from an EMBL/GenBank/DDBJ whole genome shotgun (WGS) entry which is preliminary data.</text>
</comment>
<comment type="subcellular location">
    <subcellularLocation>
        <location evidence="1 7">Cell membrane</location>
        <topology evidence="1 7">Multi-pass membrane protein</topology>
    </subcellularLocation>
</comment>
<dbReference type="PROSITE" id="PS50928">
    <property type="entry name" value="ABC_TM1"/>
    <property type="match status" value="1"/>
</dbReference>
<accession>A0ABT2RTB7</accession>
<dbReference type="InterPro" id="IPR000515">
    <property type="entry name" value="MetI-like"/>
</dbReference>
<keyword evidence="2 7" id="KW-0813">Transport</keyword>
<gene>
    <name evidence="9" type="ORF">OCV63_01170</name>
</gene>
<keyword evidence="3" id="KW-1003">Cell membrane</keyword>
<feature type="transmembrane region" description="Helical" evidence="7">
    <location>
        <begin position="136"/>
        <end position="162"/>
    </location>
</feature>
<dbReference type="PANTHER" id="PTHR30151">
    <property type="entry name" value="ALKANE SULFONATE ABC TRANSPORTER-RELATED, MEMBRANE SUBUNIT"/>
    <property type="match status" value="1"/>
</dbReference>
<keyword evidence="10" id="KW-1185">Reference proteome</keyword>
<evidence type="ECO:0000256" key="1">
    <source>
        <dbReference type="ARBA" id="ARBA00004651"/>
    </source>
</evidence>
<dbReference type="Proteomes" id="UP001652461">
    <property type="component" value="Unassembled WGS sequence"/>
</dbReference>
<feature type="transmembrane region" description="Helical" evidence="7">
    <location>
        <begin position="217"/>
        <end position="236"/>
    </location>
</feature>
<evidence type="ECO:0000259" key="8">
    <source>
        <dbReference type="PROSITE" id="PS50928"/>
    </source>
</evidence>
<dbReference type="Pfam" id="PF00528">
    <property type="entry name" value="BPD_transp_1"/>
    <property type="match status" value="1"/>
</dbReference>
<evidence type="ECO:0000256" key="5">
    <source>
        <dbReference type="ARBA" id="ARBA00022989"/>
    </source>
</evidence>
<dbReference type="SUPFAM" id="SSF161098">
    <property type="entry name" value="MetI-like"/>
    <property type="match status" value="1"/>
</dbReference>
<feature type="transmembrane region" description="Helical" evidence="7">
    <location>
        <begin position="93"/>
        <end position="115"/>
    </location>
</feature>
<feature type="transmembrane region" description="Helical" evidence="7">
    <location>
        <begin position="30"/>
        <end position="48"/>
    </location>
</feature>
<evidence type="ECO:0000256" key="6">
    <source>
        <dbReference type="ARBA" id="ARBA00023136"/>
    </source>
</evidence>
<reference evidence="9 10" key="1">
    <citation type="journal article" date="2021" name="ISME Commun">
        <title>Automated analysis of genomic sequences facilitates high-throughput and comprehensive description of bacteria.</title>
        <authorList>
            <person name="Hitch T.C.A."/>
        </authorList>
    </citation>
    <scope>NUCLEOTIDE SEQUENCE [LARGE SCALE GENOMIC DNA]</scope>
    <source>
        <strain evidence="9 10">Sanger_04</strain>
    </source>
</reference>
<dbReference type="InterPro" id="IPR035906">
    <property type="entry name" value="MetI-like_sf"/>
</dbReference>
<keyword evidence="6 7" id="KW-0472">Membrane</keyword>
<evidence type="ECO:0000313" key="10">
    <source>
        <dbReference type="Proteomes" id="UP001652461"/>
    </source>
</evidence>
<feature type="transmembrane region" description="Helical" evidence="7">
    <location>
        <begin position="248"/>
        <end position="267"/>
    </location>
</feature>
<feature type="domain" description="ABC transmembrane type-1" evidence="8">
    <location>
        <begin position="87"/>
        <end position="267"/>
    </location>
</feature>
<evidence type="ECO:0000256" key="2">
    <source>
        <dbReference type="ARBA" id="ARBA00022448"/>
    </source>
</evidence>
<dbReference type="CDD" id="cd06261">
    <property type="entry name" value="TM_PBP2"/>
    <property type="match status" value="1"/>
</dbReference>
<dbReference type="EMBL" id="JAOQKC010000001">
    <property type="protein sequence ID" value="MCU6695512.1"/>
    <property type="molecule type" value="Genomic_DNA"/>
</dbReference>
<evidence type="ECO:0000256" key="7">
    <source>
        <dbReference type="RuleBase" id="RU363032"/>
    </source>
</evidence>
<dbReference type="RefSeq" id="WP_158361509.1">
    <property type="nucleotide sequence ID" value="NZ_JAOQKC010000001.1"/>
</dbReference>
<organism evidence="9 10">
    <name type="scientific">Laedolimicola ammoniilytica</name>
    <dbReference type="NCBI Taxonomy" id="2981771"/>
    <lineage>
        <taxon>Bacteria</taxon>
        <taxon>Bacillati</taxon>
        <taxon>Bacillota</taxon>
        <taxon>Clostridia</taxon>
        <taxon>Lachnospirales</taxon>
        <taxon>Lachnospiraceae</taxon>
        <taxon>Laedolimicola</taxon>
    </lineage>
</organism>
<evidence type="ECO:0000256" key="3">
    <source>
        <dbReference type="ARBA" id="ARBA00022475"/>
    </source>
</evidence>
<comment type="similarity">
    <text evidence="7">Belongs to the binding-protein-dependent transport system permease family.</text>
</comment>
<dbReference type="PANTHER" id="PTHR30151:SF0">
    <property type="entry name" value="ABC TRANSPORTER PERMEASE PROTEIN MJ0413-RELATED"/>
    <property type="match status" value="1"/>
</dbReference>
<name>A0ABT2RTB7_9FIRM</name>
<keyword evidence="4 7" id="KW-0812">Transmembrane</keyword>
<proteinExistence type="inferred from homology"/>
<protein>
    <submittedName>
        <fullName evidence="9">ABC transporter permease</fullName>
    </submittedName>
</protein>
<sequence length="281" mass="30539">MSDKSKEISTEVANSILIEAKAKRKENRQLLLISTISVLVFLGIWELAVRIGWIDSKYLCAPTTVVKTFIQKLSDPKPDGAVLGVHIITSLKLVLVGYCSAVIVGVPLGLIMGYYHTFDKLVSPIFEIIRPIPPIAWIPLSIIWLGVGTTAKAFIIFLAAFVPCVINSHTGIKLTPAVYLNVAKTSGASRWEIFWTVSKNYAMPLAFTGIQVALGNAWSTLVASELLAATAGLGYMIQQGRSLVRPDIIIVGMLTIGVIGAILTTLLSKLENHVVKWRSRG</sequence>
<dbReference type="Gene3D" id="1.10.3720.10">
    <property type="entry name" value="MetI-like"/>
    <property type="match status" value="1"/>
</dbReference>